<protein>
    <recommendedName>
        <fullName evidence="4 24">Diacylglycerol kinase</fullName>
        <ecNumber evidence="3 24">2.7.1.107</ecNumber>
    </recommendedName>
</protein>
<evidence type="ECO:0000256" key="4">
    <source>
        <dbReference type="ARBA" id="ARBA00017575"/>
    </source>
</evidence>
<evidence type="ECO:0000313" key="25">
    <source>
        <dbReference type="EMBL" id="BAQ18444.1"/>
    </source>
</evidence>
<evidence type="ECO:0000256" key="2">
    <source>
        <dbReference type="ARBA" id="ARBA00005967"/>
    </source>
</evidence>
<gene>
    <name evidence="25" type="ORF">GL4_3012</name>
</gene>
<dbReference type="PANTHER" id="PTHR34299:SF1">
    <property type="entry name" value="DIACYLGLYCEROL KINASE"/>
    <property type="match status" value="1"/>
</dbReference>
<evidence type="ECO:0000256" key="11">
    <source>
        <dbReference type="ARBA" id="ARBA00022741"/>
    </source>
</evidence>
<reference evidence="25 26" key="1">
    <citation type="submission" date="2014-09" db="EMBL/GenBank/DDBJ databases">
        <title>Genome sequencing of Methyloceanibacter caenitepidi Gela4.</title>
        <authorList>
            <person name="Takeuchi M."/>
            <person name="Susumu S."/>
            <person name="Kamagata Y."/>
            <person name="Oshima K."/>
            <person name="Hattori M."/>
            <person name="Iwasaki W."/>
        </authorList>
    </citation>
    <scope>NUCLEOTIDE SEQUENCE [LARGE SCALE GENOMIC DNA]</scope>
    <source>
        <strain evidence="25 26">Gela4</strain>
    </source>
</reference>
<feature type="binding site" evidence="21">
    <location>
        <position position="89"/>
    </location>
    <ligand>
        <name>substrate</name>
    </ligand>
</feature>
<keyword evidence="16 24" id="KW-0443">Lipid metabolism</keyword>
<keyword evidence="14 23" id="KW-0460">Magnesium</keyword>
<dbReference type="STRING" id="1384459.GL4_3012"/>
<feature type="binding site" evidence="21">
    <location>
        <position position="29"/>
    </location>
    <ligand>
        <name>substrate</name>
    </ligand>
</feature>
<evidence type="ECO:0000256" key="13">
    <source>
        <dbReference type="ARBA" id="ARBA00022840"/>
    </source>
</evidence>
<evidence type="ECO:0000313" key="26">
    <source>
        <dbReference type="Proteomes" id="UP000031643"/>
    </source>
</evidence>
<evidence type="ECO:0000256" key="18">
    <source>
        <dbReference type="ARBA" id="ARBA00023209"/>
    </source>
</evidence>
<keyword evidence="7 24" id="KW-0997">Cell inner membrane</keyword>
<feature type="transmembrane region" description="Helical" evidence="24">
    <location>
        <begin position="116"/>
        <end position="137"/>
    </location>
</feature>
<evidence type="ECO:0000256" key="8">
    <source>
        <dbReference type="ARBA" id="ARBA00022679"/>
    </source>
</evidence>
<comment type="similarity">
    <text evidence="2 24">Belongs to the bacterial diacylglycerol kinase family.</text>
</comment>
<evidence type="ECO:0000256" key="12">
    <source>
        <dbReference type="ARBA" id="ARBA00022777"/>
    </source>
</evidence>
<keyword evidence="13 22" id="KW-0067">ATP-binding</keyword>
<keyword evidence="8 24" id="KW-0808">Transferase</keyword>
<evidence type="ECO:0000256" key="20">
    <source>
        <dbReference type="PIRSR" id="PIRSR600829-1"/>
    </source>
</evidence>
<comment type="catalytic activity">
    <reaction evidence="24">
        <text>a 1,2-diacyl-sn-glycerol + ATP = a 1,2-diacyl-sn-glycero-3-phosphate + ADP + H(+)</text>
        <dbReference type="Rhea" id="RHEA:10272"/>
        <dbReference type="ChEBI" id="CHEBI:15378"/>
        <dbReference type="ChEBI" id="CHEBI:17815"/>
        <dbReference type="ChEBI" id="CHEBI:30616"/>
        <dbReference type="ChEBI" id="CHEBI:58608"/>
        <dbReference type="ChEBI" id="CHEBI:456216"/>
        <dbReference type="EC" id="2.7.1.107"/>
    </reaction>
</comment>
<evidence type="ECO:0000256" key="6">
    <source>
        <dbReference type="ARBA" id="ARBA00022516"/>
    </source>
</evidence>
<evidence type="ECO:0000256" key="1">
    <source>
        <dbReference type="ARBA" id="ARBA00004429"/>
    </source>
</evidence>
<evidence type="ECO:0000256" key="21">
    <source>
        <dbReference type="PIRSR" id="PIRSR600829-2"/>
    </source>
</evidence>
<comment type="subcellular location">
    <subcellularLocation>
        <location evidence="1 24">Cell inner membrane</location>
        <topology evidence="1 24">Multi-pass membrane protein</topology>
    </subcellularLocation>
</comment>
<feature type="transmembrane region" description="Helical" evidence="24">
    <location>
        <begin position="72"/>
        <end position="95"/>
    </location>
</feature>
<keyword evidence="11 22" id="KW-0547">Nucleotide-binding</keyword>
<dbReference type="GO" id="GO:0046872">
    <property type="term" value="F:metal ion binding"/>
    <property type="evidence" value="ECO:0007669"/>
    <property type="project" value="UniProtKB-KW"/>
</dbReference>
<proteinExistence type="inferred from homology"/>
<evidence type="ECO:0000256" key="10">
    <source>
        <dbReference type="ARBA" id="ARBA00022723"/>
    </source>
</evidence>
<evidence type="ECO:0000256" key="17">
    <source>
        <dbReference type="ARBA" id="ARBA00023136"/>
    </source>
</evidence>
<feature type="binding site" evidence="23">
    <location>
        <position position="96"/>
    </location>
    <ligand>
        <name>a divalent metal cation</name>
        <dbReference type="ChEBI" id="CHEBI:60240"/>
    </ligand>
</feature>
<evidence type="ECO:0000256" key="23">
    <source>
        <dbReference type="PIRSR" id="PIRSR600829-4"/>
    </source>
</evidence>
<keyword evidence="19 24" id="KW-1208">Phospholipid metabolism</keyword>
<evidence type="ECO:0000256" key="14">
    <source>
        <dbReference type="ARBA" id="ARBA00022842"/>
    </source>
</evidence>
<evidence type="ECO:0000256" key="5">
    <source>
        <dbReference type="ARBA" id="ARBA00022475"/>
    </source>
</evidence>
<feature type="binding site" evidence="21">
    <location>
        <position position="118"/>
    </location>
    <ligand>
        <name>substrate</name>
    </ligand>
</feature>
<dbReference type="InterPro" id="IPR036945">
    <property type="entry name" value="DAGK_sf"/>
</dbReference>
<feature type="binding site" evidence="22">
    <location>
        <begin position="105"/>
        <end position="107"/>
    </location>
    <ligand>
        <name>ATP</name>
        <dbReference type="ChEBI" id="CHEBI:30616"/>
    </ligand>
</feature>
<evidence type="ECO:0000256" key="16">
    <source>
        <dbReference type="ARBA" id="ARBA00023098"/>
    </source>
</evidence>
<dbReference type="InterPro" id="IPR000829">
    <property type="entry name" value="DAGK"/>
</dbReference>
<evidence type="ECO:0000256" key="19">
    <source>
        <dbReference type="ARBA" id="ARBA00023264"/>
    </source>
</evidence>
<dbReference type="EMBL" id="AP014648">
    <property type="protein sequence ID" value="BAQ18444.1"/>
    <property type="molecule type" value="Genomic_DNA"/>
</dbReference>
<dbReference type="AlphaFoldDB" id="A0A0A8K8X1"/>
<dbReference type="Pfam" id="PF01219">
    <property type="entry name" value="DAGK_prokar"/>
    <property type="match status" value="1"/>
</dbReference>
<dbReference type="CDD" id="cd14264">
    <property type="entry name" value="DAGK_IM"/>
    <property type="match status" value="1"/>
</dbReference>
<evidence type="ECO:0000256" key="7">
    <source>
        <dbReference type="ARBA" id="ARBA00022519"/>
    </source>
</evidence>
<keyword evidence="15 24" id="KW-1133">Transmembrane helix</keyword>
<feature type="binding site" evidence="22">
    <location>
        <begin position="114"/>
        <end position="115"/>
    </location>
    <ligand>
        <name>ATP</name>
        <dbReference type="ChEBI" id="CHEBI:30616"/>
    </ligand>
</feature>
<dbReference type="GO" id="GO:0006654">
    <property type="term" value="P:phosphatidic acid biosynthetic process"/>
    <property type="evidence" value="ECO:0007669"/>
    <property type="project" value="InterPro"/>
</dbReference>
<feature type="active site" description="Proton acceptor" evidence="20">
    <location>
        <position position="89"/>
    </location>
</feature>
<keyword evidence="10 23" id="KW-0479">Metal-binding</keyword>
<dbReference type="EC" id="2.7.1.107" evidence="3 24"/>
<dbReference type="InterPro" id="IPR033718">
    <property type="entry name" value="DAGK_prok"/>
</dbReference>
<dbReference type="HOGENOM" id="CLU_112343_3_2_5"/>
<keyword evidence="18" id="KW-0594">Phospholipid biosynthesis</keyword>
<name>A0A0A8K8X1_9HYPH</name>
<dbReference type="GO" id="GO:0005524">
    <property type="term" value="F:ATP binding"/>
    <property type="evidence" value="ECO:0007669"/>
    <property type="project" value="UniProtKB-KW"/>
</dbReference>
<dbReference type="PANTHER" id="PTHR34299">
    <property type="entry name" value="DIACYLGLYCEROL KINASE"/>
    <property type="match status" value="1"/>
</dbReference>
<keyword evidence="17 24" id="KW-0472">Membrane</keyword>
<accession>A0A0A8K8X1</accession>
<comment type="function">
    <text evidence="24">Catalyzes the ATP-dependent phosphorylation of sn-l,2-diacylglycerol (DAG) to phosphatidic acid. Involved in the recycling of diacylglycerol produced as a by-product during membrane-derived oligosaccharide (MDO) biosynthesis.</text>
</comment>
<keyword evidence="6" id="KW-0444">Lipid biosynthesis</keyword>
<evidence type="ECO:0000256" key="9">
    <source>
        <dbReference type="ARBA" id="ARBA00022692"/>
    </source>
</evidence>
<dbReference type="GO" id="GO:0004143">
    <property type="term" value="F:ATP-dependent diacylglycerol kinase activity"/>
    <property type="evidence" value="ECO:0007669"/>
    <property type="project" value="UniProtKB-EC"/>
</dbReference>
<organism evidence="25 26">
    <name type="scientific">Methyloceanibacter caenitepidi</name>
    <dbReference type="NCBI Taxonomy" id="1384459"/>
    <lineage>
        <taxon>Bacteria</taxon>
        <taxon>Pseudomonadati</taxon>
        <taxon>Pseudomonadota</taxon>
        <taxon>Alphaproteobacteria</taxon>
        <taxon>Hyphomicrobiales</taxon>
        <taxon>Hyphomicrobiaceae</taxon>
        <taxon>Methyloceanibacter</taxon>
    </lineage>
</organism>
<dbReference type="GO" id="GO:0005886">
    <property type="term" value="C:plasma membrane"/>
    <property type="evidence" value="ECO:0007669"/>
    <property type="project" value="UniProtKB-SubCell"/>
</dbReference>
<dbReference type="Gene3D" id="1.10.287.3610">
    <property type="match status" value="1"/>
</dbReference>
<feature type="binding site" evidence="22">
    <location>
        <position position="96"/>
    </location>
    <ligand>
        <name>ATP</name>
        <dbReference type="ChEBI" id="CHEBI:30616"/>
    </ligand>
</feature>
<evidence type="ECO:0000256" key="24">
    <source>
        <dbReference type="RuleBase" id="RU363065"/>
    </source>
</evidence>
<keyword evidence="9 24" id="KW-0812">Transmembrane</keyword>
<feature type="binding site" evidence="22">
    <location>
        <position position="29"/>
    </location>
    <ligand>
        <name>ATP</name>
        <dbReference type="ChEBI" id="CHEBI:30616"/>
    </ligand>
</feature>
<evidence type="ECO:0000256" key="22">
    <source>
        <dbReference type="PIRSR" id="PIRSR600829-3"/>
    </source>
</evidence>
<dbReference type="Proteomes" id="UP000031643">
    <property type="component" value="Chromosome"/>
</dbReference>
<feature type="binding site" evidence="21">
    <location>
        <begin position="50"/>
        <end position="54"/>
    </location>
    <ligand>
        <name>substrate</name>
    </ligand>
</feature>
<comment type="caution">
    <text evidence="24">Lacks conserved residue(s) required for the propagation of feature annotation.</text>
</comment>
<evidence type="ECO:0000256" key="3">
    <source>
        <dbReference type="ARBA" id="ARBA00012133"/>
    </source>
</evidence>
<sequence length="142" mass="15260">MDAIPPREGTASRPVHGQAALPGKGGLVRIGRAFWNTMGGFREGLATEAAIKQEVALGVLALPVSIFIADNLWVWAALMGSIALMLAAEFLNTAIERLCNHVHPERHEAIKVTKDLASAGVFCVIAITAMVWILAVVDRFFL</sequence>
<feature type="binding site" evidence="23">
    <location>
        <position position="48"/>
    </location>
    <ligand>
        <name>a divalent metal cation</name>
        <dbReference type="ChEBI" id="CHEBI:60240"/>
    </ligand>
</feature>
<dbReference type="KEGG" id="mcg:GL4_3012"/>
<comment type="cofactor">
    <cofactor evidence="23">
        <name>Mg(2+)</name>
        <dbReference type="ChEBI" id="CHEBI:18420"/>
    </cofactor>
    <text evidence="23">Mn(2+), Zn(2+), Cd(2+) and Co(2+) support activity to lesser extents.</text>
</comment>
<keyword evidence="26" id="KW-1185">Reference proteome</keyword>
<keyword evidence="5" id="KW-1003">Cell membrane</keyword>
<evidence type="ECO:0000256" key="15">
    <source>
        <dbReference type="ARBA" id="ARBA00022989"/>
    </source>
</evidence>
<keyword evidence="12 24" id="KW-0418">Kinase</keyword>
<feature type="binding site" evidence="22">
    <location>
        <position position="48"/>
    </location>
    <ligand>
        <name>ATP</name>
        <dbReference type="ChEBI" id="CHEBI:30616"/>
    </ligand>
</feature>